<feature type="compositionally biased region" description="Acidic residues" evidence="1">
    <location>
        <begin position="14"/>
        <end position="24"/>
    </location>
</feature>
<feature type="region of interest" description="Disordered" evidence="1">
    <location>
        <begin position="1"/>
        <end position="44"/>
    </location>
</feature>
<dbReference type="SUPFAM" id="SSF103647">
    <property type="entry name" value="TSP type-3 repeat"/>
    <property type="match status" value="1"/>
</dbReference>
<dbReference type="Proteomes" id="UP000625527">
    <property type="component" value="Unassembled WGS sequence"/>
</dbReference>
<keyword evidence="3" id="KW-1185">Reference proteome</keyword>
<accession>A0ABR9MZP7</accession>
<proteinExistence type="predicted"/>
<dbReference type="RefSeq" id="WP_192863440.1">
    <property type="nucleotide sequence ID" value="NZ_JADAQT010000090.1"/>
</dbReference>
<dbReference type="InterPro" id="IPR028974">
    <property type="entry name" value="TSP_type-3_rpt"/>
</dbReference>
<evidence type="ECO:0000313" key="2">
    <source>
        <dbReference type="EMBL" id="MBE1876873.1"/>
    </source>
</evidence>
<organism evidence="2 3">
    <name type="scientific">Myceligenerans pegani</name>
    <dbReference type="NCBI Taxonomy" id="2776917"/>
    <lineage>
        <taxon>Bacteria</taxon>
        <taxon>Bacillati</taxon>
        <taxon>Actinomycetota</taxon>
        <taxon>Actinomycetes</taxon>
        <taxon>Micrococcales</taxon>
        <taxon>Promicromonosporaceae</taxon>
        <taxon>Myceligenerans</taxon>
    </lineage>
</organism>
<dbReference type="EMBL" id="JADAQT010000090">
    <property type="protein sequence ID" value="MBE1876873.1"/>
    <property type="molecule type" value="Genomic_DNA"/>
</dbReference>
<name>A0ABR9MZP7_9MICO</name>
<protein>
    <submittedName>
        <fullName evidence="2">Uncharacterized protein</fullName>
    </submittedName>
</protein>
<evidence type="ECO:0000256" key="1">
    <source>
        <dbReference type="SAM" id="MobiDB-lite"/>
    </source>
</evidence>
<comment type="caution">
    <text evidence="2">The sequence shown here is derived from an EMBL/GenBank/DDBJ whole genome shotgun (WGS) entry which is preliminary data.</text>
</comment>
<reference evidence="2 3" key="1">
    <citation type="submission" date="2020-10" db="EMBL/GenBank/DDBJ databases">
        <title>Myceligenerans pegani sp. nov., an endophytic actinomycete isolated from Peganum harmala L. in Xinjiang, China.</title>
        <authorList>
            <person name="Xin L."/>
        </authorList>
    </citation>
    <scope>NUCLEOTIDE SEQUENCE [LARGE SCALE GENOMIC DNA]</scope>
    <source>
        <strain evidence="2 3">TRM65318</strain>
    </source>
</reference>
<evidence type="ECO:0000313" key="3">
    <source>
        <dbReference type="Proteomes" id="UP000625527"/>
    </source>
</evidence>
<sequence>MSEFFSDRPGVFDLDGDGIPDVETADTTGDGAVDAQFEDYDGDGVPDLEMYDTSGDGRPDLVRDVAGGVESITVDADGDGEDEVRDSFPA</sequence>
<gene>
    <name evidence="2" type="ORF">IHE71_14340</name>
</gene>